<feature type="chain" id="PRO_5038707420" evidence="2">
    <location>
        <begin position="26"/>
        <end position="281"/>
    </location>
</feature>
<keyword evidence="2" id="KW-0732">Signal</keyword>
<accession>A0A516NFW5</accession>
<dbReference type="PROSITE" id="PS51178">
    <property type="entry name" value="PASTA"/>
    <property type="match status" value="1"/>
</dbReference>
<name>A0A516NFW5_9NOCA</name>
<dbReference type="AlphaFoldDB" id="A0A516NFW5"/>
<sequence>MLVRMRVVVAVAATLIALLSGCSSERPDTATEPTATTTAAPTTGTTAPTTTAPSTGEPVDAAAYHLADTPTGTPGYYFRTPSGNFRCAIFDEPLALADTAVEAGCQGRVAAVPDGEQPCAESSGAQPPMPAFGLSLDGPRFACTTEGLFYGPGDIAALPYDSYLEIGNVRCLSREVGITCEQRSSGASFFVSKESSRLESSGGADATLVAVPDVRGERPIRAENLLAEAGLLAKVVGGTDRGPHDGQCVVAEQDPAAGTKVTAGTLITLTTGEVGFGAGSC</sequence>
<feature type="compositionally biased region" description="Low complexity" evidence="1">
    <location>
        <begin position="30"/>
        <end position="57"/>
    </location>
</feature>
<dbReference type="PROSITE" id="PS51257">
    <property type="entry name" value="PROKAR_LIPOPROTEIN"/>
    <property type="match status" value="1"/>
</dbReference>
<gene>
    <name evidence="4" type="ORF">FOH10_02515</name>
</gene>
<protein>
    <submittedName>
        <fullName evidence="4">PASTA domain-containing protein</fullName>
    </submittedName>
</protein>
<evidence type="ECO:0000313" key="4">
    <source>
        <dbReference type="EMBL" id="QDP77788.1"/>
    </source>
</evidence>
<dbReference type="Gene3D" id="3.30.10.20">
    <property type="match status" value="1"/>
</dbReference>
<evidence type="ECO:0000256" key="2">
    <source>
        <dbReference type="SAM" id="SignalP"/>
    </source>
</evidence>
<evidence type="ECO:0000256" key="1">
    <source>
        <dbReference type="SAM" id="MobiDB-lite"/>
    </source>
</evidence>
<dbReference type="KEGG" id="nod:FOH10_02515"/>
<feature type="domain" description="PASTA" evidence="3">
    <location>
        <begin position="205"/>
        <end position="273"/>
    </location>
</feature>
<dbReference type="Pfam" id="PF03793">
    <property type="entry name" value="PASTA"/>
    <property type="match status" value="1"/>
</dbReference>
<dbReference type="Proteomes" id="UP000317039">
    <property type="component" value="Chromosome"/>
</dbReference>
<dbReference type="EMBL" id="CP041695">
    <property type="protein sequence ID" value="QDP77788.1"/>
    <property type="molecule type" value="Genomic_DNA"/>
</dbReference>
<reference evidence="4 5" key="1">
    <citation type="submission" date="2019-07" db="EMBL/GenBank/DDBJ databases">
        <title>Complete Genome Sequence and Methylome Analysis of Nocardia otitidis-caviarum NEB252.</title>
        <authorList>
            <person name="Fomenkov A."/>
            <person name="Anton B.P."/>
            <person name="Vincze T."/>
            <person name="Roberts R.J."/>
        </authorList>
    </citation>
    <scope>NUCLEOTIDE SEQUENCE [LARGE SCALE GENOMIC DNA]</scope>
    <source>
        <strain evidence="4 5">NEB252</strain>
    </source>
</reference>
<feature type="region of interest" description="Disordered" evidence="1">
    <location>
        <begin position="24"/>
        <end position="57"/>
    </location>
</feature>
<dbReference type="CDD" id="cd06577">
    <property type="entry name" value="PASTA_pknB"/>
    <property type="match status" value="1"/>
</dbReference>
<feature type="signal peptide" evidence="2">
    <location>
        <begin position="1"/>
        <end position="25"/>
    </location>
</feature>
<evidence type="ECO:0000259" key="3">
    <source>
        <dbReference type="PROSITE" id="PS51178"/>
    </source>
</evidence>
<proteinExistence type="predicted"/>
<dbReference type="SMART" id="SM00740">
    <property type="entry name" value="PASTA"/>
    <property type="match status" value="1"/>
</dbReference>
<dbReference type="InterPro" id="IPR005543">
    <property type="entry name" value="PASTA_dom"/>
</dbReference>
<evidence type="ECO:0000313" key="5">
    <source>
        <dbReference type="Proteomes" id="UP000317039"/>
    </source>
</evidence>
<organism evidence="4 5">
    <name type="scientific">Nocardia otitidiscaviarum</name>
    <dbReference type="NCBI Taxonomy" id="1823"/>
    <lineage>
        <taxon>Bacteria</taxon>
        <taxon>Bacillati</taxon>
        <taxon>Actinomycetota</taxon>
        <taxon>Actinomycetes</taxon>
        <taxon>Mycobacteriales</taxon>
        <taxon>Nocardiaceae</taxon>
        <taxon>Nocardia</taxon>
    </lineage>
</organism>